<keyword evidence="12" id="KW-1185">Reference proteome</keyword>
<evidence type="ECO:0000259" key="10">
    <source>
        <dbReference type="SMART" id="SM00199"/>
    </source>
</evidence>
<dbReference type="InterPro" id="IPR036048">
    <property type="entry name" value="Interleukin_8-like_sf"/>
</dbReference>
<evidence type="ECO:0000256" key="7">
    <source>
        <dbReference type="ARBA" id="ARBA00023157"/>
    </source>
</evidence>
<comment type="caution">
    <text evidence="11">The sequence shown here is derived from an EMBL/GenBank/DDBJ whole genome shotgun (WGS) entry which is preliminary data.</text>
</comment>
<dbReference type="SUPFAM" id="SSF54117">
    <property type="entry name" value="Interleukin 8-like chemokines"/>
    <property type="match status" value="1"/>
</dbReference>
<accession>A0A8T1T4H2</accession>
<comment type="similarity">
    <text evidence="2 9">Belongs to the intercrine beta (chemokine CC) family.</text>
</comment>
<gene>
    <name evidence="11" type="primary">CCL22</name>
    <name evidence="11" type="ORF">G0U57_013156</name>
</gene>
<feature type="domain" description="Chemokine interleukin-8-like" evidence="10">
    <location>
        <begin position="31"/>
        <end position="89"/>
    </location>
</feature>
<evidence type="ECO:0000256" key="8">
    <source>
        <dbReference type="ARBA" id="ARBA00023198"/>
    </source>
</evidence>
<dbReference type="GO" id="GO:0006954">
    <property type="term" value="P:inflammatory response"/>
    <property type="evidence" value="ECO:0007669"/>
    <property type="project" value="UniProtKB-KW"/>
</dbReference>
<evidence type="ECO:0000256" key="3">
    <source>
        <dbReference type="ARBA" id="ARBA00022500"/>
    </source>
</evidence>
<dbReference type="GO" id="GO:0070098">
    <property type="term" value="P:chemokine-mediated signaling pathway"/>
    <property type="evidence" value="ECO:0007669"/>
    <property type="project" value="TreeGrafter"/>
</dbReference>
<dbReference type="Pfam" id="PF00048">
    <property type="entry name" value="IL8"/>
    <property type="match status" value="1"/>
</dbReference>
<dbReference type="GO" id="GO:0030335">
    <property type="term" value="P:positive regulation of cell migration"/>
    <property type="evidence" value="ECO:0007669"/>
    <property type="project" value="TreeGrafter"/>
</dbReference>
<keyword evidence="8" id="KW-0395">Inflammatory response</keyword>
<dbReference type="CDD" id="cd00272">
    <property type="entry name" value="Chemokine_CC"/>
    <property type="match status" value="1"/>
</dbReference>
<dbReference type="InterPro" id="IPR000827">
    <property type="entry name" value="Chemokine_CC_CS"/>
</dbReference>
<reference evidence="11 12" key="1">
    <citation type="journal article" date="2020" name="G3 (Bethesda)">
        <title>Draft Genome of the Common Snapping Turtle, Chelydra serpentina, a Model for Phenotypic Plasticity in Reptiles.</title>
        <authorList>
            <person name="Das D."/>
            <person name="Singh S.K."/>
            <person name="Bierstedt J."/>
            <person name="Erickson A."/>
            <person name="Galli G.L.J."/>
            <person name="Crossley D.A. 2nd"/>
            <person name="Rhen T."/>
        </authorList>
    </citation>
    <scope>NUCLEOTIDE SEQUENCE [LARGE SCALE GENOMIC DNA]</scope>
    <source>
        <strain evidence="11">KW</strain>
    </source>
</reference>
<dbReference type="EMBL" id="JAHGAV010000035">
    <property type="protein sequence ID" value="KAG6936151.1"/>
    <property type="molecule type" value="Genomic_DNA"/>
</dbReference>
<sequence length="93" mass="10407">MNCLTTALLAIFLLGLSLQRIHSAPQGILEDTTCCIGVTKGPIRFSNLRSFYRTSPGCRRPAVVFVTLRNIEVCADPEAKWVRNAMQRLTKKK</sequence>
<dbReference type="GO" id="GO:0005615">
    <property type="term" value="C:extracellular space"/>
    <property type="evidence" value="ECO:0007669"/>
    <property type="project" value="UniProtKB-KW"/>
</dbReference>
<evidence type="ECO:0000256" key="4">
    <source>
        <dbReference type="ARBA" id="ARBA00022514"/>
    </source>
</evidence>
<dbReference type="Proteomes" id="UP000765507">
    <property type="component" value="Unassembled WGS sequence"/>
</dbReference>
<comment type="subcellular location">
    <subcellularLocation>
        <location evidence="1 9">Secreted</location>
    </subcellularLocation>
</comment>
<dbReference type="InterPro" id="IPR039809">
    <property type="entry name" value="Chemokine_b/g/d"/>
</dbReference>
<evidence type="ECO:0000256" key="5">
    <source>
        <dbReference type="ARBA" id="ARBA00022525"/>
    </source>
</evidence>
<feature type="signal peptide" evidence="9">
    <location>
        <begin position="1"/>
        <end position="23"/>
    </location>
</feature>
<dbReference type="SMART" id="SM00199">
    <property type="entry name" value="SCY"/>
    <property type="match status" value="1"/>
</dbReference>
<dbReference type="GO" id="GO:0008009">
    <property type="term" value="F:chemokine activity"/>
    <property type="evidence" value="ECO:0007669"/>
    <property type="project" value="InterPro"/>
</dbReference>
<feature type="chain" id="PRO_5035965248" description="C-C motif chemokine" evidence="9">
    <location>
        <begin position="24"/>
        <end position="93"/>
    </location>
</feature>
<keyword evidence="4 9" id="KW-0202">Cytokine</keyword>
<keyword evidence="3 9" id="KW-0145">Chemotaxis</keyword>
<keyword evidence="5 9" id="KW-0964">Secreted</keyword>
<dbReference type="InterPro" id="IPR001811">
    <property type="entry name" value="Chemokine_IL8-like_dom"/>
</dbReference>
<proteinExistence type="inferred from homology"/>
<dbReference type="PANTHER" id="PTHR12015:SF102">
    <property type="entry name" value="C-C MOTIF CHEMOKINE 22"/>
    <property type="match status" value="1"/>
</dbReference>
<dbReference type="GO" id="GO:0048020">
    <property type="term" value="F:CCR chemokine receptor binding"/>
    <property type="evidence" value="ECO:0007669"/>
    <property type="project" value="TreeGrafter"/>
</dbReference>
<organism evidence="11 12">
    <name type="scientific">Chelydra serpentina</name>
    <name type="common">Snapping turtle</name>
    <name type="synonym">Testudo serpentina</name>
    <dbReference type="NCBI Taxonomy" id="8475"/>
    <lineage>
        <taxon>Eukaryota</taxon>
        <taxon>Metazoa</taxon>
        <taxon>Chordata</taxon>
        <taxon>Craniata</taxon>
        <taxon>Vertebrata</taxon>
        <taxon>Euteleostomi</taxon>
        <taxon>Archelosauria</taxon>
        <taxon>Testudinata</taxon>
        <taxon>Testudines</taxon>
        <taxon>Cryptodira</taxon>
        <taxon>Durocryptodira</taxon>
        <taxon>Americhelydia</taxon>
        <taxon>Chelydroidea</taxon>
        <taxon>Chelydridae</taxon>
        <taxon>Chelydra</taxon>
    </lineage>
</organism>
<dbReference type="PROSITE" id="PS00472">
    <property type="entry name" value="SMALL_CYTOKINES_CC"/>
    <property type="match status" value="1"/>
</dbReference>
<evidence type="ECO:0000313" key="11">
    <source>
        <dbReference type="EMBL" id="KAG6936151.1"/>
    </source>
</evidence>
<dbReference type="Gene3D" id="2.40.50.40">
    <property type="match status" value="1"/>
</dbReference>
<dbReference type="OrthoDB" id="9892424at2759"/>
<name>A0A8T1T4H2_CHESE</name>
<dbReference type="PANTHER" id="PTHR12015">
    <property type="entry name" value="SMALL INDUCIBLE CYTOKINE A"/>
    <property type="match status" value="1"/>
</dbReference>
<evidence type="ECO:0000256" key="1">
    <source>
        <dbReference type="ARBA" id="ARBA00004613"/>
    </source>
</evidence>
<evidence type="ECO:0000256" key="9">
    <source>
        <dbReference type="RuleBase" id="RU361150"/>
    </source>
</evidence>
<dbReference type="AlphaFoldDB" id="A0A8T1T4H2"/>
<evidence type="ECO:0000313" key="12">
    <source>
        <dbReference type="Proteomes" id="UP000765507"/>
    </source>
</evidence>
<evidence type="ECO:0000256" key="2">
    <source>
        <dbReference type="ARBA" id="ARBA00010868"/>
    </source>
</evidence>
<dbReference type="GO" id="GO:0061844">
    <property type="term" value="P:antimicrobial humoral immune response mediated by antimicrobial peptide"/>
    <property type="evidence" value="ECO:0007669"/>
    <property type="project" value="TreeGrafter"/>
</dbReference>
<keyword evidence="7" id="KW-1015">Disulfide bond</keyword>
<evidence type="ECO:0000256" key="6">
    <source>
        <dbReference type="ARBA" id="ARBA00022729"/>
    </source>
</evidence>
<keyword evidence="6 9" id="KW-0732">Signal</keyword>
<dbReference type="FunFam" id="2.40.50.40:FF:000012">
    <property type="entry name" value="C-C motif chemokine"/>
    <property type="match status" value="1"/>
</dbReference>
<protein>
    <recommendedName>
        <fullName evidence="9">C-C motif chemokine</fullName>
    </recommendedName>
</protein>
<dbReference type="GO" id="GO:0048245">
    <property type="term" value="P:eosinophil chemotaxis"/>
    <property type="evidence" value="ECO:0007669"/>
    <property type="project" value="TreeGrafter"/>
</dbReference>